<proteinExistence type="inferred from homology"/>
<comment type="similarity">
    <text evidence="1">Belongs to the TRAFAC class translation factor GTPase superfamily. Classic translation factor GTPase family. EF-Tu/EF-1A subfamily.</text>
</comment>
<gene>
    <name evidence="11" type="primary">LOC106817730</name>
</gene>
<keyword evidence="4" id="KW-0251">Elongation factor</keyword>
<keyword evidence="3" id="KW-0547">Nucleotide-binding</keyword>
<dbReference type="InterPro" id="IPR004160">
    <property type="entry name" value="Transl_elong_EFTu/EF1A_C"/>
</dbReference>
<feature type="region of interest" description="Disordered" evidence="7">
    <location>
        <begin position="67"/>
        <end position="122"/>
    </location>
</feature>
<evidence type="ECO:0000256" key="7">
    <source>
        <dbReference type="SAM" id="MobiDB-lite"/>
    </source>
</evidence>
<name>A0ABM1F0D1_PRICU</name>
<dbReference type="PANTHER" id="PTHR43721">
    <property type="entry name" value="ELONGATION FACTOR TU-RELATED"/>
    <property type="match status" value="1"/>
</dbReference>
<feature type="chain" id="PRO_5045671072" description="protein-synthesizing GTPase" evidence="8">
    <location>
        <begin position="18"/>
        <end position="511"/>
    </location>
</feature>
<evidence type="ECO:0000256" key="8">
    <source>
        <dbReference type="SAM" id="SignalP"/>
    </source>
</evidence>
<organism evidence="10 11">
    <name type="scientific">Priapulus caudatus</name>
    <name type="common">Priapulid worm</name>
    <dbReference type="NCBI Taxonomy" id="37621"/>
    <lineage>
        <taxon>Eukaryota</taxon>
        <taxon>Metazoa</taxon>
        <taxon>Ecdysozoa</taxon>
        <taxon>Scalidophora</taxon>
        <taxon>Priapulida</taxon>
        <taxon>Priapulimorpha</taxon>
        <taxon>Priapulimorphida</taxon>
        <taxon>Priapulidae</taxon>
        <taxon>Priapulus</taxon>
    </lineage>
</organism>
<dbReference type="SUPFAM" id="SSF50447">
    <property type="entry name" value="Translation proteins"/>
    <property type="match status" value="1"/>
</dbReference>
<dbReference type="InterPro" id="IPR009001">
    <property type="entry name" value="Transl_elong_EF1A/Init_IF2_C"/>
</dbReference>
<dbReference type="GeneID" id="106817730"/>
<dbReference type="InterPro" id="IPR000795">
    <property type="entry name" value="T_Tr_GTP-bd_dom"/>
</dbReference>
<dbReference type="NCBIfam" id="NF000766">
    <property type="entry name" value="PRK00049.1"/>
    <property type="match status" value="1"/>
</dbReference>
<keyword evidence="10" id="KW-1185">Reference proteome</keyword>
<dbReference type="CDD" id="cd03697">
    <property type="entry name" value="EFTU_II"/>
    <property type="match status" value="1"/>
</dbReference>
<dbReference type="Gene3D" id="2.40.30.10">
    <property type="entry name" value="Translation factors"/>
    <property type="match status" value="2"/>
</dbReference>
<protein>
    <recommendedName>
        <fullName evidence="2">protein-synthesizing GTPase</fullName>
        <ecNumber evidence="2">3.6.5.3</ecNumber>
    </recommendedName>
</protein>
<reference evidence="11" key="1">
    <citation type="submission" date="2025-08" db="UniProtKB">
        <authorList>
            <consortium name="RefSeq"/>
        </authorList>
    </citation>
    <scope>IDENTIFICATION</scope>
</reference>
<dbReference type="Pfam" id="PF03143">
    <property type="entry name" value="GTP_EFTU_D3"/>
    <property type="match status" value="1"/>
</dbReference>
<dbReference type="InterPro" id="IPR004161">
    <property type="entry name" value="EFTu-like_2"/>
</dbReference>
<dbReference type="PROSITE" id="PS51722">
    <property type="entry name" value="G_TR_2"/>
    <property type="match status" value="1"/>
</dbReference>
<keyword evidence="5" id="KW-0648">Protein biosynthesis</keyword>
<feature type="domain" description="Tr-type G" evidence="9">
    <location>
        <begin position="112"/>
        <end position="308"/>
    </location>
</feature>
<accession>A0ABM1F0D1</accession>
<evidence type="ECO:0000256" key="5">
    <source>
        <dbReference type="ARBA" id="ARBA00022917"/>
    </source>
</evidence>
<dbReference type="Proteomes" id="UP000695022">
    <property type="component" value="Unplaced"/>
</dbReference>
<dbReference type="InterPro" id="IPR041709">
    <property type="entry name" value="EF-Tu_GTP-bd"/>
</dbReference>
<evidence type="ECO:0000259" key="9">
    <source>
        <dbReference type="PROSITE" id="PS51722"/>
    </source>
</evidence>
<keyword evidence="8" id="KW-0732">Signal</keyword>
<evidence type="ECO:0000256" key="4">
    <source>
        <dbReference type="ARBA" id="ARBA00022768"/>
    </source>
</evidence>
<dbReference type="InterPro" id="IPR050055">
    <property type="entry name" value="EF-Tu_GTPase"/>
</dbReference>
<dbReference type="CDD" id="cd01884">
    <property type="entry name" value="EF_Tu"/>
    <property type="match status" value="1"/>
</dbReference>
<evidence type="ECO:0000256" key="3">
    <source>
        <dbReference type="ARBA" id="ARBA00022741"/>
    </source>
</evidence>
<dbReference type="RefSeq" id="XP_014677902.1">
    <property type="nucleotide sequence ID" value="XM_014822416.1"/>
</dbReference>
<dbReference type="Pfam" id="PF00009">
    <property type="entry name" value="GTP_EFTU"/>
    <property type="match status" value="1"/>
</dbReference>
<evidence type="ECO:0000256" key="1">
    <source>
        <dbReference type="ARBA" id="ARBA00007249"/>
    </source>
</evidence>
<dbReference type="CDD" id="cd03706">
    <property type="entry name" value="mtEFTU_III"/>
    <property type="match status" value="1"/>
</dbReference>
<dbReference type="PRINTS" id="PR00315">
    <property type="entry name" value="ELONGATNFCT"/>
</dbReference>
<dbReference type="SUPFAM" id="SSF52540">
    <property type="entry name" value="P-loop containing nucleoside triphosphate hydrolases"/>
    <property type="match status" value="1"/>
</dbReference>
<dbReference type="Gene3D" id="3.40.50.300">
    <property type="entry name" value="P-loop containing nucleotide triphosphate hydrolases"/>
    <property type="match status" value="1"/>
</dbReference>
<dbReference type="NCBIfam" id="NF009373">
    <property type="entry name" value="PRK12736.1"/>
    <property type="match status" value="1"/>
</dbReference>
<dbReference type="InterPro" id="IPR031157">
    <property type="entry name" value="G_TR_CS"/>
</dbReference>
<feature type="compositionally biased region" description="Low complexity" evidence="7">
    <location>
        <begin position="71"/>
        <end position="109"/>
    </location>
</feature>
<dbReference type="InterPro" id="IPR027417">
    <property type="entry name" value="P-loop_NTPase"/>
</dbReference>
<dbReference type="InterPro" id="IPR033720">
    <property type="entry name" value="EFTU_2"/>
</dbReference>
<evidence type="ECO:0000313" key="10">
    <source>
        <dbReference type="Proteomes" id="UP000695022"/>
    </source>
</evidence>
<dbReference type="InterPro" id="IPR009000">
    <property type="entry name" value="Transl_B-barrel_sf"/>
</dbReference>
<dbReference type="PROSITE" id="PS00301">
    <property type="entry name" value="G_TR_1"/>
    <property type="match status" value="1"/>
</dbReference>
<dbReference type="Pfam" id="PF03144">
    <property type="entry name" value="GTP_EFTU_D2"/>
    <property type="match status" value="1"/>
</dbReference>
<keyword evidence="6" id="KW-0342">GTP-binding</keyword>
<dbReference type="NCBIfam" id="NF009372">
    <property type="entry name" value="PRK12735.1"/>
    <property type="match status" value="1"/>
</dbReference>
<dbReference type="SUPFAM" id="SSF50465">
    <property type="entry name" value="EF-Tu/eEF-1alpha/eIF2-gamma C-terminal domain"/>
    <property type="match status" value="1"/>
</dbReference>
<feature type="signal peptide" evidence="8">
    <location>
        <begin position="1"/>
        <end position="17"/>
    </location>
</feature>
<evidence type="ECO:0000313" key="11">
    <source>
        <dbReference type="RefSeq" id="XP_014677902.1"/>
    </source>
</evidence>
<evidence type="ECO:0000256" key="6">
    <source>
        <dbReference type="ARBA" id="ARBA00023134"/>
    </source>
</evidence>
<sequence>MLLWFPSLALRAARTGAVCRRATMLASTQQRCLRTRSRRPIAAAMATNPLATPSALPLLTAARRYSNNTASSGKLSSSGKQSSGKPSSGKPSSGKSSSGKPSPGASPPSSDKPHCNIGTIGHVDHGKTTLTAAITRVLAEDGLATYTSYEAIDRAPEERARGITINAAHVEYETAARHYAHTDCPGHADYVKNMIAGASQMDAAILVVAATDGEMPQTREHLLLARQVGVDRVVVYVNKADAVAEDVLELVEIEVRETLTRHGYDGLETPVVCGSALLALRGDGGALGVPSIRALLRAVDEHVPTRCRDDDAPFLMPIESTFTVPGRGTVAVGTLQRGTLRRGDDATLVGHDAVVRTVVSDVQVFRRTVASASAGQNLGALLRGVKLETVQRGMALCAPGTVAAGNRFEANVYLLTRDEGGRSRPVAGKYVQQLFSHTWDVACRVDAIAADMVMPGESAQVALALTRRMPLTLGQRFTIRENKRTVATGVITRVLPNVLLTKKMEIQEIAE</sequence>
<dbReference type="PANTHER" id="PTHR43721:SF2">
    <property type="entry name" value="ELONGATION FACTOR TU, MITOCHONDRIAL"/>
    <property type="match status" value="1"/>
</dbReference>
<dbReference type="EC" id="3.6.5.3" evidence="2"/>
<evidence type="ECO:0000256" key="2">
    <source>
        <dbReference type="ARBA" id="ARBA00011986"/>
    </source>
</evidence>